<evidence type="ECO:0000313" key="2">
    <source>
        <dbReference type="EMBL" id="ONF97220.1"/>
    </source>
</evidence>
<organism evidence="2 3">
    <name type="scientific">Sphingomonas jeddahensis</name>
    <dbReference type="NCBI Taxonomy" id="1915074"/>
    <lineage>
        <taxon>Bacteria</taxon>
        <taxon>Pseudomonadati</taxon>
        <taxon>Pseudomonadota</taxon>
        <taxon>Alphaproteobacteria</taxon>
        <taxon>Sphingomonadales</taxon>
        <taxon>Sphingomonadaceae</taxon>
        <taxon>Sphingomonas</taxon>
    </lineage>
</organism>
<protein>
    <submittedName>
        <fullName evidence="2">Uncharacterized protein</fullName>
    </submittedName>
</protein>
<keyword evidence="3" id="KW-1185">Reference proteome</keyword>
<dbReference type="STRING" id="1915074.SPHI_06570"/>
<dbReference type="Proteomes" id="UP000188729">
    <property type="component" value="Unassembled WGS sequence"/>
</dbReference>
<accession>A0A1V2EX93</accession>
<keyword evidence="1" id="KW-0732">Signal</keyword>
<dbReference type="EMBL" id="MPSB01000002">
    <property type="protein sequence ID" value="ONF97220.1"/>
    <property type="molecule type" value="Genomic_DNA"/>
</dbReference>
<dbReference type="AlphaFoldDB" id="A0A1V2EX93"/>
<reference evidence="2 3" key="1">
    <citation type="submission" date="2016-11" db="EMBL/GenBank/DDBJ databases">
        <title>Genome sequence of Sphingomonas jeddahensis G39.</title>
        <authorList>
            <person name="Poehlein A."/>
            <person name="Wuebbeler J.H."/>
            <person name="Steinbuechel A."/>
            <person name="Daniel R."/>
        </authorList>
    </citation>
    <scope>NUCLEOTIDE SEQUENCE [LARGE SCALE GENOMIC DNA]</scope>
    <source>
        <strain evidence="2 3">G39</strain>
    </source>
</reference>
<proteinExistence type="predicted"/>
<gene>
    <name evidence="2" type="ORF">SPHI_06570</name>
</gene>
<feature type="chain" id="PRO_5010731241" evidence="1">
    <location>
        <begin position="21"/>
        <end position="275"/>
    </location>
</feature>
<comment type="caution">
    <text evidence="2">The sequence shown here is derived from an EMBL/GenBank/DDBJ whole genome shotgun (WGS) entry which is preliminary data.</text>
</comment>
<evidence type="ECO:0000256" key="1">
    <source>
        <dbReference type="SAM" id="SignalP"/>
    </source>
</evidence>
<feature type="signal peptide" evidence="1">
    <location>
        <begin position="1"/>
        <end position="20"/>
    </location>
</feature>
<name>A0A1V2EX93_9SPHN</name>
<sequence length="275" mass="29361">MRWPRLIGAIASLLAAPAMGQTADPAAESEIVVTARERTIVDQFVQDLTDPARSDQVPRWEMPLCSGVAGLPAKHAVVLNSRIEDVARQVRLTIGKGGCRPNALILVTSNPDAIAKQLRARYPRTLAREGRARLASFAETTQPVRWISQVSELPYDGSPSVPGAADEPAAGRLAGSRLQKSTRAILSGMLVIVDANRLSGLSLGQIGDYLAMVVLARPKMDARAPSGSILSLFGDGTTPGLSKEDRTFLQALYAAPDDVSAKVQRAAMKARMEGR</sequence>
<evidence type="ECO:0000313" key="3">
    <source>
        <dbReference type="Proteomes" id="UP000188729"/>
    </source>
</evidence>